<dbReference type="Pfam" id="PF01805">
    <property type="entry name" value="Surp"/>
    <property type="match status" value="1"/>
</dbReference>
<comment type="caution">
    <text evidence="8">The sequence shown here is derived from an EMBL/GenBank/DDBJ whole genome shotgun (WGS) entry which is preliminary data.</text>
</comment>
<name>A0A433DJI4_9FUNG</name>
<dbReference type="GO" id="GO:0003723">
    <property type="term" value="F:RNA binding"/>
    <property type="evidence" value="ECO:0007669"/>
    <property type="project" value="InterPro"/>
</dbReference>
<evidence type="ECO:0000256" key="2">
    <source>
        <dbReference type="ARBA" id="ARBA00022664"/>
    </source>
</evidence>
<dbReference type="PROSITE" id="PS50128">
    <property type="entry name" value="SURP"/>
    <property type="match status" value="1"/>
</dbReference>
<proteinExistence type="predicted"/>
<feature type="compositionally biased region" description="Polar residues" evidence="5">
    <location>
        <begin position="267"/>
        <end position="277"/>
    </location>
</feature>
<evidence type="ECO:0000256" key="3">
    <source>
        <dbReference type="ARBA" id="ARBA00023187"/>
    </source>
</evidence>
<comment type="subcellular location">
    <subcellularLocation>
        <location evidence="1">Nucleus</location>
    </subcellularLocation>
</comment>
<evidence type="ECO:0000256" key="4">
    <source>
        <dbReference type="ARBA" id="ARBA00023242"/>
    </source>
</evidence>
<dbReference type="AlphaFoldDB" id="A0A433DJI4"/>
<dbReference type="GO" id="GO:0005654">
    <property type="term" value="C:nucleoplasm"/>
    <property type="evidence" value="ECO:0007669"/>
    <property type="project" value="TreeGrafter"/>
</dbReference>
<dbReference type="GO" id="GO:0006397">
    <property type="term" value="P:mRNA processing"/>
    <property type="evidence" value="ECO:0007669"/>
    <property type="project" value="UniProtKB-KW"/>
</dbReference>
<feature type="compositionally biased region" description="Low complexity" evidence="5">
    <location>
        <begin position="232"/>
        <end position="247"/>
    </location>
</feature>
<dbReference type="PROSITE" id="PS50174">
    <property type="entry name" value="G_PATCH"/>
    <property type="match status" value="1"/>
</dbReference>
<dbReference type="InterPro" id="IPR000061">
    <property type="entry name" value="Surp"/>
</dbReference>
<organism evidence="8 9">
    <name type="scientific">Jimgerdemannia flammicorona</name>
    <dbReference type="NCBI Taxonomy" id="994334"/>
    <lineage>
        <taxon>Eukaryota</taxon>
        <taxon>Fungi</taxon>
        <taxon>Fungi incertae sedis</taxon>
        <taxon>Mucoromycota</taxon>
        <taxon>Mucoromycotina</taxon>
        <taxon>Endogonomycetes</taxon>
        <taxon>Endogonales</taxon>
        <taxon>Endogonaceae</taxon>
        <taxon>Jimgerdemannia</taxon>
    </lineage>
</organism>
<evidence type="ECO:0000259" key="7">
    <source>
        <dbReference type="PROSITE" id="PS50174"/>
    </source>
</evidence>
<protein>
    <recommendedName>
        <fullName evidence="10">G-patch domain-containing protein</fullName>
    </recommendedName>
</protein>
<feature type="domain" description="SURP motif" evidence="6">
    <location>
        <begin position="162"/>
        <end position="205"/>
    </location>
</feature>
<dbReference type="PANTHER" id="PTHR23340">
    <property type="entry name" value="ARGININE/SERINE RICH SPLICING FACTOR SF4/14"/>
    <property type="match status" value="1"/>
</dbReference>
<evidence type="ECO:0008006" key="10">
    <source>
        <dbReference type="Google" id="ProtNLM"/>
    </source>
</evidence>
<dbReference type="SUPFAM" id="SSF109905">
    <property type="entry name" value="Surp module (SWAP domain)"/>
    <property type="match status" value="1"/>
</dbReference>
<accession>A0A433DJI4</accession>
<feature type="compositionally biased region" description="Pro residues" evidence="5">
    <location>
        <begin position="45"/>
        <end position="62"/>
    </location>
</feature>
<evidence type="ECO:0000259" key="6">
    <source>
        <dbReference type="PROSITE" id="PS50128"/>
    </source>
</evidence>
<feature type="compositionally biased region" description="Low complexity" evidence="5">
    <location>
        <begin position="63"/>
        <end position="107"/>
    </location>
</feature>
<keyword evidence="3" id="KW-0508">mRNA splicing</keyword>
<sequence>MYKPFSTQVPANKTPAAKPAPSKVPNQFVSDGSFMEQFLKQQQHLPPPIKQPKSDPSPPPPSTTTSTVPSAPSTTAASTPKPSTSTESSKSLSFALKKTALKPAAKPVKNKTFKDDEEDDEGRPAAKKIKSAVTADGDQSVAASSLSLESLRAKLDEEVVEVIDKFAEYANQHGESFVNVTKEKSRDNPKFSFLFDESSVSHKYYVAKIFDLAARDALLAEQQILQQTMTASQASSTSSFSMPHTSSVHYHPPMPESIAVLPATASAGASVSPTQAGDANDLKRKRSRWGQMPPGMQQAQQPQTSPTNSNSSFGSPTSTSSSSSSTRQVYSLSYTPPSSYASSPAPSYRGLSTSSNSTPLAGDRNRSVSGLPAPQPVRQFKKYSDMYKPGMIRVGSKWVYPEDEITEGGTWEHRKRAQEMKKTAGMCSHLLSLAHGSVLPFCDQECREIEPPEGKKKCSLQSLNNVISSSFRLLEQAATLTAHAQTKRAHHIADYLPKNELERFEAKVGAVKSGGSEPDFEDYADNKLNESNKGFEMLMKQGWKVGTGLGKEGAGVTAPVNKYVAPSLSSPPQLETIPPLLAEVIPEKAGLGQEKPDGVSEGDDEFEIYRKRMMLAYRFRPNPLATSAIKASFLSFLRDYRFARGIVLDVFIPLSDSRVGSLDIMFVNQGDFHFG</sequence>
<keyword evidence="4" id="KW-0539">Nucleus</keyword>
<feature type="region of interest" description="Disordered" evidence="5">
    <location>
        <begin position="1"/>
        <end position="134"/>
    </location>
</feature>
<dbReference type="Pfam" id="PF01585">
    <property type="entry name" value="G-patch"/>
    <property type="match status" value="1"/>
</dbReference>
<dbReference type="InterPro" id="IPR000467">
    <property type="entry name" value="G_patch_dom"/>
</dbReference>
<feature type="domain" description="G-patch" evidence="7">
    <location>
        <begin position="530"/>
        <end position="596"/>
    </location>
</feature>
<reference evidence="8 9" key="1">
    <citation type="journal article" date="2018" name="New Phytol.">
        <title>Phylogenomics of Endogonaceae and evolution of mycorrhizas within Mucoromycota.</title>
        <authorList>
            <person name="Chang Y."/>
            <person name="Desiro A."/>
            <person name="Na H."/>
            <person name="Sandor L."/>
            <person name="Lipzen A."/>
            <person name="Clum A."/>
            <person name="Barry K."/>
            <person name="Grigoriev I.V."/>
            <person name="Martin F.M."/>
            <person name="Stajich J.E."/>
            <person name="Smith M.E."/>
            <person name="Bonito G."/>
            <person name="Spatafora J.W."/>
        </authorList>
    </citation>
    <scope>NUCLEOTIDE SEQUENCE [LARGE SCALE GENOMIC DNA]</scope>
    <source>
        <strain evidence="8 9">GMNB39</strain>
    </source>
</reference>
<dbReference type="InterPro" id="IPR035967">
    <property type="entry name" value="SWAP/Surp_sf"/>
</dbReference>
<keyword evidence="2" id="KW-0507">mRNA processing</keyword>
<feature type="compositionally biased region" description="Low complexity" evidence="5">
    <location>
        <begin position="290"/>
        <end position="348"/>
    </location>
</feature>
<dbReference type="Gene3D" id="1.10.10.790">
    <property type="entry name" value="Surp module"/>
    <property type="match status" value="1"/>
</dbReference>
<evidence type="ECO:0000313" key="8">
    <source>
        <dbReference type="EMBL" id="RUP51028.1"/>
    </source>
</evidence>
<dbReference type="Proteomes" id="UP000268093">
    <property type="component" value="Unassembled WGS sequence"/>
</dbReference>
<dbReference type="EMBL" id="RBNI01001012">
    <property type="protein sequence ID" value="RUP51028.1"/>
    <property type="molecule type" value="Genomic_DNA"/>
</dbReference>
<feature type="compositionally biased region" description="Polar residues" evidence="5">
    <location>
        <begin position="350"/>
        <end position="359"/>
    </location>
</feature>
<evidence type="ECO:0000256" key="5">
    <source>
        <dbReference type="SAM" id="MobiDB-lite"/>
    </source>
</evidence>
<keyword evidence="9" id="KW-1185">Reference proteome</keyword>
<feature type="region of interest" description="Disordered" evidence="5">
    <location>
        <begin position="232"/>
        <end position="376"/>
    </location>
</feature>
<evidence type="ECO:0000313" key="9">
    <source>
        <dbReference type="Proteomes" id="UP000268093"/>
    </source>
</evidence>
<dbReference type="GO" id="GO:0008380">
    <property type="term" value="P:RNA splicing"/>
    <property type="evidence" value="ECO:0007669"/>
    <property type="project" value="UniProtKB-KW"/>
</dbReference>
<gene>
    <name evidence="8" type="ORF">BC936DRAFT_136598</name>
</gene>
<dbReference type="OrthoDB" id="4822at2759"/>
<dbReference type="InterPro" id="IPR040169">
    <property type="entry name" value="SUGP1/2"/>
</dbReference>
<evidence type="ECO:0000256" key="1">
    <source>
        <dbReference type="ARBA" id="ARBA00004123"/>
    </source>
</evidence>
<dbReference type="SMART" id="SM00443">
    <property type="entry name" value="G_patch"/>
    <property type="match status" value="1"/>
</dbReference>
<feature type="compositionally biased region" description="Low complexity" evidence="5">
    <location>
        <begin position="10"/>
        <end position="25"/>
    </location>
</feature>
<dbReference type="PANTHER" id="PTHR23340:SF0">
    <property type="entry name" value="SURP AND G-PATCH DOMAIN-CONTAINING PROTEIN 1 ISOFORM X1"/>
    <property type="match status" value="1"/>
</dbReference>
<dbReference type="SMART" id="SM00648">
    <property type="entry name" value="SWAP"/>
    <property type="match status" value="1"/>
</dbReference>